<dbReference type="RefSeq" id="WP_066394476.1">
    <property type="nucleotide sequence ID" value="NZ_CP015378.1"/>
</dbReference>
<accession>A0A160IN19</accession>
<dbReference type="EMBL" id="CP015378">
    <property type="protein sequence ID" value="ANC77200.1"/>
    <property type="molecule type" value="Genomic_DNA"/>
</dbReference>
<dbReference type="STRING" id="1221500.ABE65_010450"/>
<dbReference type="KEGG" id="fpn:ABE65_010450"/>
<keyword evidence="2" id="KW-1185">Reference proteome</keyword>
<gene>
    <name evidence="1" type="ORF">ABE65_010450</name>
</gene>
<reference evidence="1 2" key="1">
    <citation type="submission" date="2016-04" db="EMBL/GenBank/DDBJ databases">
        <title>Complete genome sequence of Fictibacillus phosphorivorans G25-29, a strain toxic to nematodes.</title>
        <authorList>
            <person name="Zheng Z."/>
        </authorList>
    </citation>
    <scope>NUCLEOTIDE SEQUENCE [LARGE SCALE GENOMIC DNA]</scope>
    <source>
        <strain evidence="1 2">G25-29</strain>
    </source>
</reference>
<dbReference type="AlphaFoldDB" id="A0A160IN19"/>
<proteinExistence type="predicted"/>
<name>A0A160IN19_9BACL</name>
<organism evidence="1 2">
    <name type="scientific">Fictibacillus phosphorivorans</name>
    <dbReference type="NCBI Taxonomy" id="1221500"/>
    <lineage>
        <taxon>Bacteria</taxon>
        <taxon>Bacillati</taxon>
        <taxon>Bacillota</taxon>
        <taxon>Bacilli</taxon>
        <taxon>Bacillales</taxon>
        <taxon>Fictibacillaceae</taxon>
        <taxon>Fictibacillus</taxon>
    </lineage>
</organism>
<evidence type="ECO:0000313" key="1">
    <source>
        <dbReference type="EMBL" id="ANC77200.1"/>
    </source>
</evidence>
<sequence>MDIYKNIQHMLYAHTRQMEQLMKATNPYENNNLKFLKEIPKLEIPTIEIPKIEIPEIKLPKFNLPEINYDRIKIITNSNSRYGWTLTGEMYMKLYLNEELLKMKPKDVDQYFLDYYNYNDQEHYKKVKDTLIKKVERKWRMLLEECFQLYENNQYKTTIPTLITVIEGQVSFYSKSGMVGGRLVEDFKKTVLTDEEKFTAIAGFSLYKYFKNSLFKTRDFDQHRLPVINRNWILHGRDDPSKWTKIDFIRLINVIATMLFIFN</sequence>
<evidence type="ECO:0000313" key="2">
    <source>
        <dbReference type="Proteomes" id="UP000076623"/>
    </source>
</evidence>
<protein>
    <submittedName>
        <fullName evidence="1">Uncharacterized protein</fullName>
    </submittedName>
</protein>
<dbReference type="Proteomes" id="UP000076623">
    <property type="component" value="Chromosome"/>
</dbReference>